<keyword evidence="3" id="KW-0808">Transferase</keyword>
<dbReference type="InterPro" id="IPR032353">
    <property type="entry name" value="AZUL"/>
</dbReference>
<protein>
    <recommendedName>
        <fullName evidence="2">HECT-type E3 ubiquitin transferase</fullName>
        <ecNumber evidence="2">2.3.2.26</ecNumber>
    </recommendedName>
</protein>
<dbReference type="InterPro" id="IPR035983">
    <property type="entry name" value="Hect_E3_ubiquitin_ligase"/>
</dbReference>
<dbReference type="InterPro" id="IPR000569">
    <property type="entry name" value="HECT_dom"/>
</dbReference>
<dbReference type="GO" id="GO:0061630">
    <property type="term" value="F:ubiquitin protein ligase activity"/>
    <property type="evidence" value="ECO:0007669"/>
    <property type="project" value="UniProtKB-EC"/>
</dbReference>
<evidence type="ECO:0000256" key="4">
    <source>
        <dbReference type="ARBA" id="ARBA00022786"/>
    </source>
</evidence>
<dbReference type="Gene3D" id="6.10.130.10">
    <property type="entry name" value="Ubiquitin-protein ligase E3A, N-terminal zinc-binding domain (AZUL)"/>
    <property type="match status" value="1"/>
</dbReference>
<dbReference type="AlphaFoldDB" id="A0A816E8Z4"/>
<name>A0A816E8Z4_9BILA</name>
<dbReference type="PANTHER" id="PTHR45700:SF9">
    <property type="entry name" value="HECT-TYPE E3 UBIQUITIN TRANSFERASE"/>
    <property type="match status" value="1"/>
</dbReference>
<evidence type="ECO:0000256" key="2">
    <source>
        <dbReference type="ARBA" id="ARBA00012485"/>
    </source>
</evidence>
<comment type="catalytic activity">
    <reaction evidence="1">
        <text>S-ubiquitinyl-[E2 ubiquitin-conjugating enzyme]-L-cysteine + [acceptor protein]-L-lysine = [E2 ubiquitin-conjugating enzyme]-L-cysteine + N(6)-ubiquitinyl-[acceptor protein]-L-lysine.</text>
        <dbReference type="EC" id="2.3.2.26"/>
    </reaction>
</comment>
<dbReference type="Proteomes" id="UP000663834">
    <property type="component" value="Unassembled WGS sequence"/>
</dbReference>
<evidence type="ECO:0000256" key="3">
    <source>
        <dbReference type="ARBA" id="ARBA00022679"/>
    </source>
</evidence>
<organism evidence="8 9">
    <name type="scientific">Rotaria magnacalcarata</name>
    <dbReference type="NCBI Taxonomy" id="392030"/>
    <lineage>
        <taxon>Eukaryota</taxon>
        <taxon>Metazoa</taxon>
        <taxon>Spiralia</taxon>
        <taxon>Gnathifera</taxon>
        <taxon>Rotifera</taxon>
        <taxon>Eurotatoria</taxon>
        <taxon>Bdelloidea</taxon>
        <taxon>Philodinida</taxon>
        <taxon>Philodinidae</taxon>
        <taxon>Rotaria</taxon>
    </lineage>
</organism>
<dbReference type="Pfam" id="PF16558">
    <property type="entry name" value="AZUL"/>
    <property type="match status" value="1"/>
</dbReference>
<dbReference type="EC" id="2.3.2.26" evidence="2"/>
<accession>A0A816E8Z4</accession>
<dbReference type="Gene3D" id="3.30.2410.10">
    <property type="entry name" value="Hect, E3 ligase catalytic domain"/>
    <property type="match status" value="1"/>
</dbReference>
<dbReference type="InterPro" id="IPR042556">
    <property type="entry name" value="AZUL_sf"/>
</dbReference>
<keyword evidence="4 5" id="KW-0833">Ubl conjugation pathway</keyword>
<dbReference type="Gene3D" id="3.90.1750.10">
    <property type="entry name" value="Hect, E3 ligase catalytic domains"/>
    <property type="match status" value="1"/>
</dbReference>
<sequence>MPAAEKIIHRYFHQLISGCAEKIIHRYFHQLISGCGNPQCSNIYCRSSSSFKYDKTILEDRNQVAAEVIRLSSEYAPLCDDINLIKENEQKIEINNLTENNLKELISQCEKTNDWNILEKSMEIIFSNRFNLLTSFLKVDFSENISNKSESSPTASATPKSFFIHDPRITLDNDEITLDFDAMKNTMKLLRFYEDQISSTIHKSLDLLLNQLQYELKSKRNELETDANFFNLFLIIFELPYLSDPLFLFDIARLFYSILTNLSIEAQAKFVRILSKYATNLDAYVLHVQQYITMHTLRWCDHVGIETNSEELLSSEPGIKEGLNTLRLLSYANLLSGQRDSSAIIDIERKNYEKTERELVKRRQRQNDTDSDTEEQQRNEQQQSDSENILEASTSSATTATTRTKIRKATSEIEDTDSPYDNALQIKLDLKPNEYRRGQYSFDIFINEYANEKLEIKKEYLNFIQQPISSIEFSFIYYPFFLSTINKIALLNIESKARMYLQRRSIFVHNIFSSIRLNPVFKINVRRDHLIEDALISLEYQGIEQPEELKKQLFVEFEGEQGHDEGGLSKEFFQLITEQIFSPEYAMFMTNEETRCLWFNPSAAEDLDREYTLIGMLFGLAIYNSIILDIRFPPILYRKLLGKFGTFEDLETSHPTSYKSLKSLLAFNEKDEGMTVEDAFSLTFQVAITDAIGSQLLFDLKDDGDTISVTNANREEFVHLYSDLLLNKSIQKQFDPFFHGFLLVTHDSSLRKLFRADEIDLLVAGSHVFDFNQLASAAEYDGDYSKDSPTIKNFWTVLMTFTDEQKRKFLRFTTGSDRIPIGGLARLKLIISRNGPDTDRLPTAHTCFNALLLPDYSSIEKLQEKLSIAIDNAEGFGLR</sequence>
<evidence type="ECO:0000256" key="5">
    <source>
        <dbReference type="PROSITE-ProRule" id="PRU00104"/>
    </source>
</evidence>
<dbReference type="OrthoDB" id="5981550at2759"/>
<dbReference type="CDD" id="cd00078">
    <property type="entry name" value="HECTc"/>
    <property type="match status" value="1"/>
</dbReference>
<dbReference type="FunFam" id="3.30.2410.10:FF:000003">
    <property type="entry name" value="probable E3 ubiquitin-protein ligase HERC4 isoform X1"/>
    <property type="match status" value="1"/>
</dbReference>
<feature type="domain" description="HECT" evidence="7">
    <location>
        <begin position="545"/>
        <end position="879"/>
    </location>
</feature>
<dbReference type="SUPFAM" id="SSF56204">
    <property type="entry name" value="Hect, E3 ligase catalytic domain"/>
    <property type="match status" value="1"/>
</dbReference>
<dbReference type="Pfam" id="PF00632">
    <property type="entry name" value="HECT"/>
    <property type="match status" value="1"/>
</dbReference>
<feature type="compositionally biased region" description="Low complexity" evidence="6">
    <location>
        <begin position="392"/>
        <end position="403"/>
    </location>
</feature>
<feature type="compositionally biased region" description="Basic and acidic residues" evidence="6">
    <location>
        <begin position="357"/>
        <end position="368"/>
    </location>
</feature>
<evidence type="ECO:0000256" key="6">
    <source>
        <dbReference type="SAM" id="MobiDB-lite"/>
    </source>
</evidence>
<evidence type="ECO:0000259" key="7">
    <source>
        <dbReference type="PROSITE" id="PS50237"/>
    </source>
</evidence>
<evidence type="ECO:0000256" key="1">
    <source>
        <dbReference type="ARBA" id="ARBA00000885"/>
    </source>
</evidence>
<proteinExistence type="predicted"/>
<dbReference type="PANTHER" id="PTHR45700">
    <property type="entry name" value="UBIQUITIN-PROTEIN LIGASE E3C"/>
    <property type="match status" value="1"/>
</dbReference>
<dbReference type="GO" id="GO:0000209">
    <property type="term" value="P:protein polyubiquitination"/>
    <property type="evidence" value="ECO:0007669"/>
    <property type="project" value="InterPro"/>
</dbReference>
<dbReference type="SMART" id="SM00119">
    <property type="entry name" value="HECTc"/>
    <property type="match status" value="1"/>
</dbReference>
<feature type="active site" description="Glycyl thioester intermediate" evidence="5">
    <location>
        <position position="847"/>
    </location>
</feature>
<dbReference type="Gene3D" id="3.30.2160.10">
    <property type="entry name" value="Hect, E3 ligase catalytic domain"/>
    <property type="match status" value="1"/>
</dbReference>
<gene>
    <name evidence="8" type="ORF">KQP761_LOCUS28408</name>
</gene>
<dbReference type="EMBL" id="CAJNOW010015572">
    <property type="protein sequence ID" value="CAF1642961.1"/>
    <property type="molecule type" value="Genomic_DNA"/>
</dbReference>
<evidence type="ECO:0000313" key="8">
    <source>
        <dbReference type="EMBL" id="CAF1642961.1"/>
    </source>
</evidence>
<evidence type="ECO:0000313" key="9">
    <source>
        <dbReference type="Proteomes" id="UP000663834"/>
    </source>
</evidence>
<feature type="region of interest" description="Disordered" evidence="6">
    <location>
        <begin position="357"/>
        <end position="413"/>
    </location>
</feature>
<reference evidence="8" key="1">
    <citation type="submission" date="2021-02" db="EMBL/GenBank/DDBJ databases">
        <authorList>
            <person name="Nowell W R."/>
        </authorList>
    </citation>
    <scope>NUCLEOTIDE SEQUENCE</scope>
</reference>
<dbReference type="InterPro" id="IPR044611">
    <property type="entry name" value="E3A/B/C-like"/>
</dbReference>
<comment type="caution">
    <text evidence="8">The sequence shown here is derived from an EMBL/GenBank/DDBJ whole genome shotgun (WGS) entry which is preliminary data.</text>
</comment>
<dbReference type="PROSITE" id="PS50237">
    <property type="entry name" value="HECT"/>
    <property type="match status" value="1"/>
</dbReference>